<sequence length="156" mass="17901">MPLLLFFLCAFLFVYIEFSLLIWFGANFGVLALIGLLILSSLIGLTMIRARGWYTLLNVQKQLSQGEIPAASLLKSGIWIFAGVLFFIPGILTDLVALFLLTPMASLWIEKLISNKIKFFASGFRFRRQQGFHSEQQQDIFEAEYEKQQDQDKRLK</sequence>
<dbReference type="InterPro" id="IPR007313">
    <property type="entry name" value="FxsA"/>
</dbReference>
<name>A0A4V2PBL3_9PAST</name>
<protein>
    <submittedName>
        <fullName evidence="2">UPF0716 protein FxsA</fullName>
    </submittedName>
</protein>
<dbReference type="RefSeq" id="WP_132690955.1">
    <property type="nucleotide sequence ID" value="NZ_SMFT01000003.1"/>
</dbReference>
<gene>
    <name evidence="2" type="ORF">EV694_1444</name>
</gene>
<keyword evidence="1" id="KW-0812">Transmembrane</keyword>
<dbReference type="PANTHER" id="PTHR35335:SF1">
    <property type="entry name" value="UPF0716 PROTEIN FXSA"/>
    <property type="match status" value="1"/>
</dbReference>
<dbReference type="AlphaFoldDB" id="A0A4V2PBL3"/>
<keyword evidence="1" id="KW-0472">Membrane</keyword>
<keyword evidence="3" id="KW-1185">Reference proteome</keyword>
<dbReference type="Proteomes" id="UP000294702">
    <property type="component" value="Unassembled WGS sequence"/>
</dbReference>
<evidence type="ECO:0000313" key="2">
    <source>
        <dbReference type="EMBL" id="TCJ97855.1"/>
    </source>
</evidence>
<dbReference type="GO" id="GO:0016020">
    <property type="term" value="C:membrane"/>
    <property type="evidence" value="ECO:0007669"/>
    <property type="project" value="InterPro"/>
</dbReference>
<dbReference type="OrthoDB" id="9792788at2"/>
<evidence type="ECO:0000256" key="1">
    <source>
        <dbReference type="SAM" id="Phobius"/>
    </source>
</evidence>
<dbReference type="Pfam" id="PF04186">
    <property type="entry name" value="FxsA"/>
    <property type="match status" value="1"/>
</dbReference>
<dbReference type="PANTHER" id="PTHR35335">
    <property type="entry name" value="UPF0716 PROTEIN FXSA"/>
    <property type="match status" value="1"/>
</dbReference>
<evidence type="ECO:0000313" key="3">
    <source>
        <dbReference type="Proteomes" id="UP000294702"/>
    </source>
</evidence>
<comment type="caution">
    <text evidence="2">The sequence shown here is derived from an EMBL/GenBank/DDBJ whole genome shotgun (WGS) entry which is preliminary data.</text>
</comment>
<proteinExistence type="predicted"/>
<dbReference type="NCBIfam" id="NF008528">
    <property type="entry name" value="PRK11463.1-2"/>
    <property type="match status" value="1"/>
</dbReference>
<feature type="transmembrane region" description="Helical" evidence="1">
    <location>
        <begin position="28"/>
        <end position="48"/>
    </location>
</feature>
<keyword evidence="1" id="KW-1133">Transmembrane helix</keyword>
<dbReference type="EMBL" id="SMFT01000003">
    <property type="protein sequence ID" value="TCJ97855.1"/>
    <property type="molecule type" value="Genomic_DNA"/>
</dbReference>
<organism evidence="2 3">
    <name type="scientific">Volucribacter psittacicida</name>
    <dbReference type="NCBI Taxonomy" id="203482"/>
    <lineage>
        <taxon>Bacteria</taxon>
        <taxon>Pseudomonadati</taxon>
        <taxon>Pseudomonadota</taxon>
        <taxon>Gammaproteobacteria</taxon>
        <taxon>Pasteurellales</taxon>
        <taxon>Pasteurellaceae</taxon>
        <taxon>Volucribacter</taxon>
    </lineage>
</organism>
<accession>A0A4V2PBL3</accession>
<reference evidence="2 3" key="1">
    <citation type="submission" date="2019-03" db="EMBL/GenBank/DDBJ databases">
        <title>Genomic Encyclopedia of Type Strains, Phase IV (KMG-IV): sequencing the most valuable type-strain genomes for metagenomic binning, comparative biology and taxonomic classification.</title>
        <authorList>
            <person name="Goeker M."/>
        </authorList>
    </citation>
    <scope>NUCLEOTIDE SEQUENCE [LARGE SCALE GENOMIC DNA]</scope>
    <source>
        <strain evidence="2 3">DSM 15534</strain>
    </source>
</reference>